<dbReference type="PANTHER" id="PTHR45726:SF3">
    <property type="entry name" value="LEUKOTRIENE A-4 HYDROLASE"/>
    <property type="match status" value="1"/>
</dbReference>
<dbReference type="Proteomes" id="UP000190896">
    <property type="component" value="Unassembled WGS sequence"/>
</dbReference>
<dbReference type="GO" id="GO:0008270">
    <property type="term" value="F:zinc ion binding"/>
    <property type="evidence" value="ECO:0007669"/>
    <property type="project" value="InterPro"/>
</dbReference>
<protein>
    <recommendedName>
        <fullName evidence="1">Peptidase M1 membrane alanine aminopeptidase domain-containing protein</fullName>
    </recommendedName>
</protein>
<evidence type="ECO:0000313" key="2">
    <source>
        <dbReference type="EMBL" id="OOZ34407.1"/>
    </source>
</evidence>
<dbReference type="SUPFAM" id="SSF55486">
    <property type="entry name" value="Metalloproteases ('zincins'), catalytic domain"/>
    <property type="match status" value="1"/>
</dbReference>
<reference evidence="2 3" key="1">
    <citation type="submission" date="2016-11" db="EMBL/GenBank/DDBJ databases">
        <title>Mixed transmission modes and dynamic genome evolution in an obligate animal-bacterial symbiosis.</title>
        <authorList>
            <person name="Russell S.L."/>
            <person name="Corbett-Detig R.B."/>
            <person name="Cavanaugh C.M."/>
        </authorList>
    </citation>
    <scope>NUCLEOTIDE SEQUENCE [LARGE SCALE GENOMIC DNA]</scope>
    <source>
        <strain evidence="2">Se-Cadez</strain>
    </source>
</reference>
<accession>A0A1T2KNG0</accession>
<dbReference type="Gene3D" id="1.10.390.10">
    <property type="entry name" value="Neutral Protease Domain 2"/>
    <property type="match status" value="1"/>
</dbReference>
<evidence type="ECO:0000313" key="3">
    <source>
        <dbReference type="Proteomes" id="UP000190896"/>
    </source>
</evidence>
<comment type="caution">
    <text evidence="2">The sequence shown here is derived from an EMBL/GenBank/DDBJ whole genome shotgun (WGS) entry which is preliminary data.</text>
</comment>
<name>A0A1T2KNG0_9GAMM</name>
<evidence type="ECO:0000259" key="1">
    <source>
        <dbReference type="Pfam" id="PF01433"/>
    </source>
</evidence>
<dbReference type="Pfam" id="PF01433">
    <property type="entry name" value="Peptidase_M1"/>
    <property type="match status" value="1"/>
</dbReference>
<dbReference type="GO" id="GO:0008237">
    <property type="term" value="F:metallopeptidase activity"/>
    <property type="evidence" value="ECO:0007669"/>
    <property type="project" value="InterPro"/>
</dbReference>
<dbReference type="AlphaFoldDB" id="A0A1T2KNG0"/>
<dbReference type="InterPro" id="IPR014782">
    <property type="entry name" value="Peptidase_M1_dom"/>
</dbReference>
<dbReference type="InterPro" id="IPR027268">
    <property type="entry name" value="Peptidase_M4/M1_CTD_sf"/>
</dbReference>
<dbReference type="PANTHER" id="PTHR45726">
    <property type="entry name" value="LEUKOTRIENE A-4 HYDROLASE"/>
    <property type="match status" value="1"/>
</dbReference>
<organism evidence="2 3">
    <name type="scientific">Solemya velesiana gill symbiont</name>
    <dbReference type="NCBI Taxonomy" id="1918948"/>
    <lineage>
        <taxon>Bacteria</taxon>
        <taxon>Pseudomonadati</taxon>
        <taxon>Pseudomonadota</taxon>
        <taxon>Gammaproteobacteria</taxon>
        <taxon>sulfur-oxidizing symbionts</taxon>
    </lineage>
</organism>
<dbReference type="EMBL" id="MPRJ01000111">
    <property type="protein sequence ID" value="OOZ34407.1"/>
    <property type="molecule type" value="Genomic_DNA"/>
</dbReference>
<dbReference type="InterPro" id="IPR034015">
    <property type="entry name" value="M1_LTA4H"/>
</dbReference>
<feature type="domain" description="Peptidase M1 membrane alanine aminopeptidase" evidence="1">
    <location>
        <begin position="289"/>
        <end position="427"/>
    </location>
</feature>
<gene>
    <name evidence="2" type="ORF">BOW51_12155</name>
</gene>
<keyword evidence="3" id="KW-1185">Reference proteome</keyword>
<sequence length="694" mass="78949">MNLRELFMHRNLFLNLAILIFLLPFNVLADIQTIHHNLQMTINPGEGTLQAEDRLTLPTATSEVEFLLHAGLEVTPLTHGARIQLIEEIQSSVRVKRYKVILPKPATEVAVGYQGAIKHKMRRISQGYAGGREATAGVISEKGVFLGLSSFWYPAIDFYPISFDLDARLPEGWSTVSQGVQDEKGVWRGQSPQDEIYLVAGRYHRYTKPGNVAESQVYLSTPDEKLAERYLKATQEYLSLYQRLLGPYPYKKFALVENFWETGYGMPSFTLLGPKVIRLPFIIVTSYPHEILHNWWGNSVFVDYQTGNWSEGLTSYLADHLMKEQAGNGAQYRRDTLQSYADYVAKAEDFPLTAFRGNHGQVSQAVGYGRTLMFFHMLRQKLGDDLFVAGLRRFYRDNLFRVAGFDDIRKAFEAVSEENLEAAFKQWTGRTGAPAFAVKDIKVTQFGIRYTVSGRIEQTQDGAPFSVSIPVFTQVEEHDSLIRRSIEVSERSATFKLSFKKRPLRMRFDPRFDIFRQLDPSEIPSSFGQLFGAKKVTFVLPADATRTIRRAYEQMAEHWADADNSIEITWDADIESLPKDRAVWLLGASNSFANLFDAHIRENSIAINNELFELDNFSAALTRRHPENSDLTLGLITLHDRDAVKGMVRKLPHYSKYSYTVFDGYQLANKAKGQWPTENSALTVVLDESAEYPE</sequence>
<proteinExistence type="predicted"/>